<sequence>MGRKRSFFLLLSNQSIASAGDIFYLVSIISVVYERTSSVFLVSLIPFINTFSRFLGGLFAPWILEKGSLRSILASASIGKGLLLMILPALLLTNVVSSFLIWALTVVGLIAVFDSWITPARNASLPRIVPRHSLVRANSLMAMSDQTIQLAGWPVGALFIVLFPPGAVLIGTSLAFMVISFLLLGVRIERSDASFQTSSGPSMAAVLQAGWKYVWKHRPLRTMFIVDGITSLTGAIWIAALLYVYVTDVLQENQSWWGYINASFFAGLMIGGMLCFRFEKALQIKARYFLIGSSFCVAVFTFWFAFPASSVFALLISLLIGIPTQVQEVTQISLIQIHTEEKQLARVFSARDVILTSFFGFSSLLVGGIAEVVGVRNVFIMASLLLTISGLMYVRYRNVLSTSAEEQELST</sequence>
<keyword evidence="2" id="KW-1003">Cell membrane</keyword>
<proteinExistence type="predicted"/>
<keyword evidence="4 6" id="KW-1133">Transmembrane helix</keyword>
<keyword evidence="5 6" id="KW-0472">Membrane</keyword>
<dbReference type="Pfam" id="PF07690">
    <property type="entry name" value="MFS_1"/>
    <property type="match status" value="1"/>
</dbReference>
<reference evidence="7 8" key="1">
    <citation type="submission" date="2019-07" db="EMBL/GenBank/DDBJ databases">
        <title>Whole genome shotgun sequence of Marinococcus halophilus NBRC 102359.</title>
        <authorList>
            <person name="Hosoyama A."/>
            <person name="Uohara A."/>
            <person name="Ohji S."/>
            <person name="Ichikawa N."/>
        </authorList>
    </citation>
    <scope>NUCLEOTIDE SEQUENCE [LARGE SCALE GENOMIC DNA]</scope>
    <source>
        <strain evidence="7 8">NBRC 102359</strain>
    </source>
</reference>
<evidence type="ECO:0000256" key="1">
    <source>
        <dbReference type="ARBA" id="ARBA00004651"/>
    </source>
</evidence>
<feature type="transmembrane region" description="Helical" evidence="6">
    <location>
        <begin position="378"/>
        <end position="396"/>
    </location>
</feature>
<organism evidence="7 8">
    <name type="scientific">Marinococcus halophilus</name>
    <dbReference type="NCBI Taxonomy" id="1371"/>
    <lineage>
        <taxon>Bacteria</taxon>
        <taxon>Bacillati</taxon>
        <taxon>Bacillota</taxon>
        <taxon>Bacilli</taxon>
        <taxon>Bacillales</taxon>
        <taxon>Bacillaceae</taxon>
        <taxon>Marinococcus</taxon>
    </lineage>
</organism>
<dbReference type="GO" id="GO:0005886">
    <property type="term" value="C:plasma membrane"/>
    <property type="evidence" value="ECO:0007669"/>
    <property type="project" value="UniProtKB-SubCell"/>
</dbReference>
<dbReference type="CDD" id="cd06173">
    <property type="entry name" value="MFS_MefA_like"/>
    <property type="match status" value="1"/>
</dbReference>
<protein>
    <submittedName>
        <fullName evidence="7">Putative MFS-type transporter YfmI</fullName>
    </submittedName>
</protein>
<comment type="caution">
    <text evidence="7">The sequence shown here is derived from an EMBL/GenBank/DDBJ whole genome shotgun (WGS) entry which is preliminary data.</text>
</comment>
<dbReference type="STRING" id="1371.GCA_900166605_02991"/>
<dbReference type="EMBL" id="BJUN01000020">
    <property type="protein sequence ID" value="GEK59815.1"/>
    <property type="molecule type" value="Genomic_DNA"/>
</dbReference>
<dbReference type="PANTHER" id="PTHR23513:SF19">
    <property type="entry name" value="MAJOR FACILITATOR SUPERFAMILY (MFS) PROFILE DOMAIN-CONTAINING PROTEIN"/>
    <property type="match status" value="1"/>
</dbReference>
<dbReference type="SUPFAM" id="SSF103473">
    <property type="entry name" value="MFS general substrate transporter"/>
    <property type="match status" value="1"/>
</dbReference>
<feature type="transmembrane region" description="Helical" evidence="6">
    <location>
        <begin position="39"/>
        <end position="60"/>
    </location>
</feature>
<evidence type="ECO:0000256" key="4">
    <source>
        <dbReference type="ARBA" id="ARBA00022989"/>
    </source>
</evidence>
<evidence type="ECO:0000313" key="8">
    <source>
        <dbReference type="Proteomes" id="UP000321051"/>
    </source>
</evidence>
<evidence type="ECO:0000256" key="3">
    <source>
        <dbReference type="ARBA" id="ARBA00022692"/>
    </source>
</evidence>
<accession>A0A510Y8X7</accession>
<evidence type="ECO:0000256" key="2">
    <source>
        <dbReference type="ARBA" id="ARBA00022475"/>
    </source>
</evidence>
<comment type="subcellular location">
    <subcellularLocation>
        <location evidence="1">Cell membrane</location>
        <topology evidence="1">Multi-pass membrane protein</topology>
    </subcellularLocation>
</comment>
<name>A0A510Y8X7_MARHA</name>
<evidence type="ECO:0000256" key="5">
    <source>
        <dbReference type="ARBA" id="ARBA00023136"/>
    </source>
</evidence>
<keyword evidence="3 6" id="KW-0812">Transmembrane</keyword>
<gene>
    <name evidence="7" type="primary">yfmI</name>
    <name evidence="7" type="ORF">MHA01_27200</name>
</gene>
<dbReference type="Proteomes" id="UP000321051">
    <property type="component" value="Unassembled WGS sequence"/>
</dbReference>
<feature type="transmembrane region" description="Helical" evidence="6">
    <location>
        <begin position="224"/>
        <end position="244"/>
    </location>
</feature>
<feature type="transmembrane region" description="Helical" evidence="6">
    <location>
        <begin position="7"/>
        <end position="33"/>
    </location>
</feature>
<evidence type="ECO:0000256" key="6">
    <source>
        <dbReference type="SAM" id="Phobius"/>
    </source>
</evidence>
<feature type="transmembrane region" description="Helical" evidence="6">
    <location>
        <begin position="256"/>
        <end position="276"/>
    </location>
</feature>
<feature type="transmembrane region" description="Helical" evidence="6">
    <location>
        <begin position="167"/>
        <end position="186"/>
    </location>
</feature>
<feature type="transmembrane region" description="Helical" evidence="6">
    <location>
        <begin position="99"/>
        <end position="119"/>
    </location>
</feature>
<dbReference type="PANTHER" id="PTHR23513">
    <property type="entry name" value="INTEGRAL MEMBRANE EFFLUX PROTEIN-RELATED"/>
    <property type="match status" value="1"/>
</dbReference>
<dbReference type="InterPro" id="IPR036259">
    <property type="entry name" value="MFS_trans_sf"/>
</dbReference>
<feature type="transmembrane region" description="Helical" evidence="6">
    <location>
        <begin position="72"/>
        <end position="93"/>
    </location>
</feature>
<evidence type="ECO:0000313" key="7">
    <source>
        <dbReference type="EMBL" id="GEK59815.1"/>
    </source>
</evidence>
<dbReference type="AlphaFoldDB" id="A0A510Y8X7"/>
<dbReference type="GO" id="GO:0022857">
    <property type="term" value="F:transmembrane transporter activity"/>
    <property type="evidence" value="ECO:0007669"/>
    <property type="project" value="InterPro"/>
</dbReference>
<keyword evidence="8" id="KW-1185">Reference proteome</keyword>
<dbReference type="Gene3D" id="1.20.1250.20">
    <property type="entry name" value="MFS general substrate transporter like domains"/>
    <property type="match status" value="1"/>
</dbReference>
<dbReference type="InterPro" id="IPR011701">
    <property type="entry name" value="MFS"/>
</dbReference>